<gene>
    <name evidence="1" type="ORF">J0J69_08545</name>
    <name evidence="2" type="ORF">J0J70_05445</name>
</gene>
<evidence type="ECO:0000313" key="2">
    <source>
        <dbReference type="EMBL" id="UUF09402.1"/>
    </source>
</evidence>
<evidence type="ECO:0000313" key="1">
    <source>
        <dbReference type="EMBL" id="UUF05145.1"/>
    </source>
</evidence>
<evidence type="ECO:0000313" key="3">
    <source>
        <dbReference type="Proteomes" id="UP001058016"/>
    </source>
</evidence>
<dbReference type="Proteomes" id="UP001058072">
    <property type="component" value="Chromosome"/>
</dbReference>
<keyword evidence="3" id="KW-1185">Reference proteome</keyword>
<dbReference type="AlphaFoldDB" id="A0A9Q9FG83"/>
<accession>A0A9Q9FG83</accession>
<reference evidence="2 3" key="1">
    <citation type="submission" date="2021-03" db="EMBL/GenBank/DDBJ databases">
        <title>Comparative Genomics and Metabolomics in the genus Turicibacter.</title>
        <authorList>
            <person name="Maki J."/>
            <person name="Looft T."/>
        </authorList>
    </citation>
    <scope>NUCLEOTIDE SEQUENCE</scope>
    <source>
        <strain evidence="2">ISU324</strain>
        <strain evidence="1 3">MMM721</strain>
    </source>
</reference>
<proteinExistence type="predicted"/>
<dbReference type="Proteomes" id="UP001058016">
    <property type="component" value="Chromosome"/>
</dbReference>
<dbReference type="EMBL" id="CP071250">
    <property type="protein sequence ID" value="UUF09402.1"/>
    <property type="molecule type" value="Genomic_DNA"/>
</dbReference>
<name>A0A9Q9FG83_9FIRM</name>
<organism evidence="2 4">
    <name type="scientific">Turicibacter bilis</name>
    <dbReference type="NCBI Taxonomy" id="2735723"/>
    <lineage>
        <taxon>Bacteria</taxon>
        <taxon>Bacillati</taxon>
        <taxon>Bacillota</taxon>
        <taxon>Erysipelotrichia</taxon>
        <taxon>Erysipelotrichales</taxon>
        <taxon>Turicibacteraceae</taxon>
        <taxon>Turicibacter</taxon>
    </lineage>
</organism>
<evidence type="ECO:0000313" key="4">
    <source>
        <dbReference type="Proteomes" id="UP001058072"/>
    </source>
</evidence>
<dbReference type="EMBL" id="CP071249">
    <property type="protein sequence ID" value="UUF05145.1"/>
    <property type="molecule type" value="Genomic_DNA"/>
</dbReference>
<protein>
    <submittedName>
        <fullName evidence="2">Uncharacterized protein</fullName>
    </submittedName>
</protein>
<sequence>MCLKTRDYFINDQVSFLKHHQLFSMMICEIYDLLTLHQPEPLSIEQIFQQLTPFLKARIRFVIKNEPQALILFKNELDIVSYMANLLANKTFKIHHFGNEYYYLGES</sequence>
<dbReference type="RefSeq" id="WP_212724646.1">
    <property type="nucleotide sequence ID" value="NZ_CP071249.1"/>
</dbReference>